<evidence type="ECO:0000259" key="4">
    <source>
        <dbReference type="Pfam" id="PF07731"/>
    </source>
</evidence>
<dbReference type="RefSeq" id="WP_209466148.1">
    <property type="nucleotide sequence ID" value="NZ_JAGGLG010000009.1"/>
</dbReference>
<dbReference type="Gene3D" id="2.60.40.420">
    <property type="entry name" value="Cupredoxins - blue copper proteins"/>
    <property type="match status" value="2"/>
</dbReference>
<proteinExistence type="predicted"/>
<evidence type="ECO:0000256" key="2">
    <source>
        <dbReference type="ARBA" id="ARBA00023002"/>
    </source>
</evidence>
<evidence type="ECO:0000313" key="7">
    <source>
        <dbReference type="Proteomes" id="UP001519289"/>
    </source>
</evidence>
<dbReference type="CDD" id="cd04202">
    <property type="entry name" value="CuRO_D2_2dMcoN_like"/>
    <property type="match status" value="1"/>
</dbReference>
<dbReference type="Pfam" id="PF07731">
    <property type="entry name" value="Cu-oxidase_2"/>
    <property type="match status" value="1"/>
</dbReference>
<feature type="domain" description="Plastocyanin-like" evidence="5">
    <location>
        <begin position="45"/>
        <end position="158"/>
    </location>
</feature>
<evidence type="ECO:0000256" key="1">
    <source>
        <dbReference type="ARBA" id="ARBA00022723"/>
    </source>
</evidence>
<dbReference type="Pfam" id="PF07732">
    <property type="entry name" value="Cu-oxidase_3"/>
    <property type="match status" value="1"/>
</dbReference>
<gene>
    <name evidence="6" type="ORF">J2Z79_001407</name>
</gene>
<dbReference type="PANTHER" id="PTHR11709:SF394">
    <property type="entry name" value="FI03373P-RELATED"/>
    <property type="match status" value="1"/>
</dbReference>
<evidence type="ECO:0000256" key="3">
    <source>
        <dbReference type="ARBA" id="ARBA00023008"/>
    </source>
</evidence>
<dbReference type="CDD" id="cd13860">
    <property type="entry name" value="CuRO_1_2dMco_1"/>
    <property type="match status" value="1"/>
</dbReference>
<dbReference type="Proteomes" id="UP001519289">
    <property type="component" value="Unassembled WGS sequence"/>
</dbReference>
<keyword evidence="7" id="KW-1185">Reference proteome</keyword>
<keyword evidence="2" id="KW-0560">Oxidoreductase</keyword>
<dbReference type="InterPro" id="IPR011707">
    <property type="entry name" value="Cu-oxidase-like_N"/>
</dbReference>
<sequence>MDWQEMDRHHREGIEAFPAATEGKGNQLLPYTMDGDVKVFELTCSEIEWEVEPGKKVRAMAYNGTVPGPVIRVTEGDKVRVHVRNQLQESTCVHWHGLRVPNNMDGVPFITQDPIPPGGSFTYEFVAKPFGTHMYHSHHNSAQQVGLGLLGAFIIDPKDPGVEPAYDREYLIVLNDGAHGYTLNGKGFPATEPFTAKLGERVRFRFMNEGVMYHPMHLHGFAFEVFARDGYLLPQPFRCDTLSIGPGERWDAIVVADEPGVWAFHCHILPHAESQMGMYGMVTAFIVEG</sequence>
<name>A0ABS4JR49_9FIRM</name>
<protein>
    <submittedName>
        <fullName evidence="6">FtsP/CotA-like multicopper oxidase with cupredoxin domain</fullName>
    </submittedName>
</protein>
<dbReference type="EMBL" id="JAGGLG010000009">
    <property type="protein sequence ID" value="MBP2018008.1"/>
    <property type="molecule type" value="Genomic_DNA"/>
</dbReference>
<evidence type="ECO:0000259" key="5">
    <source>
        <dbReference type="Pfam" id="PF07732"/>
    </source>
</evidence>
<feature type="domain" description="Plastocyanin-like" evidence="4">
    <location>
        <begin position="182"/>
        <end position="279"/>
    </location>
</feature>
<dbReference type="PANTHER" id="PTHR11709">
    <property type="entry name" value="MULTI-COPPER OXIDASE"/>
    <property type="match status" value="1"/>
</dbReference>
<keyword evidence="1" id="KW-0479">Metal-binding</keyword>
<dbReference type="SUPFAM" id="SSF49503">
    <property type="entry name" value="Cupredoxins"/>
    <property type="match status" value="2"/>
</dbReference>
<reference evidence="6 7" key="1">
    <citation type="submission" date="2021-03" db="EMBL/GenBank/DDBJ databases">
        <title>Genomic Encyclopedia of Type Strains, Phase IV (KMG-IV): sequencing the most valuable type-strain genomes for metagenomic binning, comparative biology and taxonomic classification.</title>
        <authorList>
            <person name="Goeker M."/>
        </authorList>
    </citation>
    <scope>NUCLEOTIDE SEQUENCE [LARGE SCALE GENOMIC DNA]</scope>
    <source>
        <strain evidence="6 7">DSM 27138</strain>
    </source>
</reference>
<dbReference type="InterPro" id="IPR011706">
    <property type="entry name" value="Cu-oxidase_C"/>
</dbReference>
<keyword evidence="3" id="KW-0186">Copper</keyword>
<dbReference type="InterPro" id="IPR008972">
    <property type="entry name" value="Cupredoxin"/>
</dbReference>
<accession>A0ABS4JR49</accession>
<dbReference type="InterPro" id="IPR045087">
    <property type="entry name" value="Cu-oxidase_fam"/>
</dbReference>
<evidence type="ECO:0000313" key="6">
    <source>
        <dbReference type="EMBL" id="MBP2018008.1"/>
    </source>
</evidence>
<comment type="caution">
    <text evidence="6">The sequence shown here is derived from an EMBL/GenBank/DDBJ whole genome shotgun (WGS) entry which is preliminary data.</text>
</comment>
<organism evidence="6 7">
    <name type="scientific">Symbiobacterium terraclitae</name>
    <dbReference type="NCBI Taxonomy" id="557451"/>
    <lineage>
        <taxon>Bacteria</taxon>
        <taxon>Bacillati</taxon>
        <taxon>Bacillota</taxon>
        <taxon>Clostridia</taxon>
        <taxon>Eubacteriales</taxon>
        <taxon>Symbiobacteriaceae</taxon>
        <taxon>Symbiobacterium</taxon>
    </lineage>
</organism>